<dbReference type="GeneTree" id="ENSGT00390000003860"/>
<sequence>MVLTEEKMLTNGEPDEQNPAQFWVMKHNGGKRRTLTDPLVAIREQCEQTEHCVHAREKLEACEARVSSRSQTLEECTEELFDFLHARDHCVAHKAFKMIK</sequence>
<protein>
    <submittedName>
        <fullName evidence="10">Ubiquinol-cytochrome c reductase hinge protein</fullName>
    </submittedName>
</protein>
<keyword evidence="7" id="KW-0496">Mitochondrion</keyword>
<dbReference type="HOGENOM" id="CLU_115913_3_0_1"/>
<name>W5M946_LEPOC</name>
<proteinExistence type="inferred from homology"/>
<evidence type="ECO:0000256" key="2">
    <source>
        <dbReference type="ARBA" id="ARBA00006498"/>
    </source>
</evidence>
<dbReference type="EMBL" id="AHAT01018265">
    <property type="status" value="NOT_ANNOTATED_CDS"/>
    <property type="molecule type" value="Genomic_DNA"/>
</dbReference>
<dbReference type="eggNOG" id="KOG4763">
    <property type="taxonomic scope" value="Eukaryota"/>
</dbReference>
<dbReference type="Proteomes" id="UP000018468">
    <property type="component" value="Linkage group LG10"/>
</dbReference>
<dbReference type="FunCoup" id="W5M946">
    <property type="interactions" value="1174"/>
</dbReference>
<dbReference type="InParanoid" id="W5M946"/>
<organism evidence="10 11">
    <name type="scientific">Lepisosteus oculatus</name>
    <name type="common">Spotted gar</name>
    <dbReference type="NCBI Taxonomy" id="7918"/>
    <lineage>
        <taxon>Eukaryota</taxon>
        <taxon>Metazoa</taxon>
        <taxon>Chordata</taxon>
        <taxon>Craniata</taxon>
        <taxon>Vertebrata</taxon>
        <taxon>Euteleostomi</taxon>
        <taxon>Actinopterygii</taxon>
        <taxon>Neopterygii</taxon>
        <taxon>Holostei</taxon>
        <taxon>Semionotiformes</taxon>
        <taxon>Lepisosteidae</taxon>
        <taxon>Lepisosteus</taxon>
    </lineage>
</organism>
<evidence type="ECO:0000256" key="4">
    <source>
        <dbReference type="ARBA" id="ARBA00022660"/>
    </source>
</evidence>
<accession>W5M946</accession>
<dbReference type="EMBL" id="AHAT01018264">
    <property type="status" value="NOT_ANNOTATED_CDS"/>
    <property type="molecule type" value="Genomic_DNA"/>
</dbReference>
<keyword evidence="5" id="KW-0999">Mitochondrion inner membrane</keyword>
<reference evidence="10" key="3">
    <citation type="submission" date="2025-09" db="UniProtKB">
        <authorList>
            <consortium name="Ensembl"/>
        </authorList>
    </citation>
    <scope>IDENTIFICATION</scope>
</reference>
<comment type="similarity">
    <text evidence="2">Belongs to the UQCRH/QCR6 family.</text>
</comment>
<evidence type="ECO:0000256" key="3">
    <source>
        <dbReference type="ARBA" id="ARBA00022448"/>
    </source>
</evidence>
<keyword evidence="11" id="KW-1185">Reference proteome</keyword>
<keyword evidence="4" id="KW-0679">Respiratory chain</keyword>
<evidence type="ECO:0000256" key="6">
    <source>
        <dbReference type="ARBA" id="ARBA00022982"/>
    </source>
</evidence>
<keyword evidence="3" id="KW-0813">Transport</keyword>
<reference evidence="10" key="2">
    <citation type="submission" date="2025-08" db="UniProtKB">
        <authorList>
            <consortium name="Ensembl"/>
        </authorList>
    </citation>
    <scope>IDENTIFICATION</scope>
</reference>
<dbReference type="InterPro" id="IPR003422">
    <property type="entry name" value="Cyt_b-c1_6"/>
</dbReference>
<evidence type="ECO:0000256" key="1">
    <source>
        <dbReference type="ARBA" id="ARBA00004137"/>
    </source>
</evidence>
<dbReference type="GO" id="GO:0006122">
    <property type="term" value="P:mitochondrial electron transport, ubiquinol to cytochrome c"/>
    <property type="evidence" value="ECO:0000318"/>
    <property type="project" value="GO_Central"/>
</dbReference>
<dbReference type="Pfam" id="PF02320">
    <property type="entry name" value="UCR_hinge"/>
    <property type="match status" value="1"/>
</dbReference>
<evidence type="ECO:0000313" key="10">
    <source>
        <dbReference type="Ensembl" id="ENSLOCP00000004905.1"/>
    </source>
</evidence>
<feature type="domain" description="Ubiquinol-cytochrome C reductase hinge" evidence="9">
    <location>
        <begin position="37"/>
        <end position="100"/>
    </location>
</feature>
<dbReference type="InterPro" id="IPR036811">
    <property type="entry name" value="Ubol_cytC_Rdtase_hinge_dom_sf"/>
</dbReference>
<dbReference type="Bgee" id="ENSLOCG00000004105">
    <property type="expression patterns" value="Expressed in heart and 13 other cell types or tissues"/>
</dbReference>
<reference evidence="11" key="1">
    <citation type="submission" date="2011-12" db="EMBL/GenBank/DDBJ databases">
        <title>The Draft Genome of Lepisosteus oculatus.</title>
        <authorList>
            <consortium name="The Broad Institute Genome Assembly &amp; Analysis Group"/>
            <consortium name="Computational R&amp;D Group"/>
            <consortium name="and Sequencing Platform"/>
            <person name="Di Palma F."/>
            <person name="Alfoldi J."/>
            <person name="Johnson J."/>
            <person name="Berlin A."/>
            <person name="Gnerre S."/>
            <person name="Jaffe D."/>
            <person name="MacCallum I."/>
            <person name="Young S."/>
            <person name="Walker B.J."/>
            <person name="Lander E.S."/>
            <person name="Lindblad-Toh K."/>
        </authorList>
    </citation>
    <scope>NUCLEOTIDE SEQUENCE [LARGE SCALE GENOMIC DNA]</scope>
</reference>
<dbReference type="AlphaFoldDB" id="W5M946"/>
<evidence type="ECO:0000259" key="9">
    <source>
        <dbReference type="Pfam" id="PF02320"/>
    </source>
</evidence>
<evidence type="ECO:0000313" key="11">
    <source>
        <dbReference type="Proteomes" id="UP000018468"/>
    </source>
</evidence>
<keyword evidence="8" id="KW-0472">Membrane</keyword>
<dbReference type="PANTHER" id="PTHR15336">
    <property type="entry name" value="UBIQUINOL-CYTOCHROME C REDUCTASE COMPLEX 7.8 KDA PROTEIN"/>
    <property type="match status" value="1"/>
</dbReference>
<dbReference type="GO" id="GO:0005743">
    <property type="term" value="C:mitochondrial inner membrane"/>
    <property type="evidence" value="ECO:0007669"/>
    <property type="project" value="UniProtKB-SubCell"/>
</dbReference>
<comment type="subcellular location">
    <subcellularLocation>
        <location evidence="1">Mitochondrion inner membrane</location>
        <topology evidence="1">Peripheral membrane protein</topology>
        <orientation evidence="1">Intermembrane side</orientation>
    </subcellularLocation>
</comment>
<dbReference type="GO" id="GO:0045275">
    <property type="term" value="C:respiratory chain complex III"/>
    <property type="evidence" value="ECO:0000318"/>
    <property type="project" value="GO_Central"/>
</dbReference>
<evidence type="ECO:0000256" key="5">
    <source>
        <dbReference type="ARBA" id="ARBA00022792"/>
    </source>
</evidence>
<dbReference type="SUPFAM" id="SSF81531">
    <property type="entry name" value="Non-heme 11 kDa protein of cytochrome bc1 complex (Ubiquinol-cytochrome c reductase)"/>
    <property type="match status" value="1"/>
</dbReference>
<evidence type="ECO:0000256" key="8">
    <source>
        <dbReference type="ARBA" id="ARBA00023136"/>
    </source>
</evidence>
<dbReference type="InterPro" id="IPR023184">
    <property type="entry name" value="Ubol_cytC_Rdtase_hinge_dom"/>
</dbReference>
<evidence type="ECO:0000256" key="7">
    <source>
        <dbReference type="ARBA" id="ARBA00023128"/>
    </source>
</evidence>
<dbReference type="STRING" id="7918.ENSLOCP00000004905"/>
<dbReference type="Ensembl" id="ENSLOCT00000004913.1">
    <property type="protein sequence ID" value="ENSLOCP00000004905.1"/>
    <property type="gene ID" value="ENSLOCG00000004105.1"/>
</dbReference>
<dbReference type="OMA" id="RTEETCT"/>
<dbReference type="PANTHER" id="PTHR15336:SF0">
    <property type="entry name" value="CYTOCHROME B-C1 COMPLEX SUBUNIT 6, MITOCHONDRIAL"/>
    <property type="match status" value="1"/>
</dbReference>
<keyword evidence="6" id="KW-0249">Electron transport</keyword>
<dbReference type="Gene3D" id="1.10.287.20">
    <property type="entry name" value="Ubiquinol-cytochrome C reductase hinge domain"/>
    <property type="match status" value="1"/>
</dbReference>